<evidence type="ECO:0000313" key="3">
    <source>
        <dbReference type="EMBL" id="KAF1981268.1"/>
    </source>
</evidence>
<gene>
    <name evidence="3" type="ORF">K402DRAFT_240102</name>
</gene>
<organism evidence="3 4">
    <name type="scientific">Aulographum hederae CBS 113979</name>
    <dbReference type="NCBI Taxonomy" id="1176131"/>
    <lineage>
        <taxon>Eukaryota</taxon>
        <taxon>Fungi</taxon>
        <taxon>Dikarya</taxon>
        <taxon>Ascomycota</taxon>
        <taxon>Pezizomycotina</taxon>
        <taxon>Dothideomycetes</taxon>
        <taxon>Pleosporomycetidae</taxon>
        <taxon>Aulographales</taxon>
        <taxon>Aulographaceae</taxon>
    </lineage>
</organism>
<name>A0A6G1GKM5_9PEZI</name>
<keyword evidence="1" id="KW-0175">Coiled coil</keyword>
<evidence type="ECO:0000256" key="2">
    <source>
        <dbReference type="SAM" id="MobiDB-lite"/>
    </source>
</evidence>
<dbReference type="Proteomes" id="UP000800041">
    <property type="component" value="Unassembled WGS sequence"/>
</dbReference>
<feature type="region of interest" description="Disordered" evidence="2">
    <location>
        <begin position="134"/>
        <end position="170"/>
    </location>
</feature>
<feature type="region of interest" description="Disordered" evidence="2">
    <location>
        <begin position="184"/>
        <end position="226"/>
    </location>
</feature>
<evidence type="ECO:0000313" key="4">
    <source>
        <dbReference type="Proteomes" id="UP000800041"/>
    </source>
</evidence>
<reference evidence="3" key="1">
    <citation type="journal article" date="2020" name="Stud. Mycol.">
        <title>101 Dothideomycetes genomes: a test case for predicting lifestyles and emergence of pathogens.</title>
        <authorList>
            <person name="Haridas S."/>
            <person name="Albert R."/>
            <person name="Binder M."/>
            <person name="Bloem J."/>
            <person name="Labutti K."/>
            <person name="Salamov A."/>
            <person name="Andreopoulos B."/>
            <person name="Baker S."/>
            <person name="Barry K."/>
            <person name="Bills G."/>
            <person name="Bluhm B."/>
            <person name="Cannon C."/>
            <person name="Castanera R."/>
            <person name="Culley D."/>
            <person name="Daum C."/>
            <person name="Ezra D."/>
            <person name="Gonzalez J."/>
            <person name="Henrissat B."/>
            <person name="Kuo A."/>
            <person name="Liang C."/>
            <person name="Lipzen A."/>
            <person name="Lutzoni F."/>
            <person name="Magnuson J."/>
            <person name="Mondo S."/>
            <person name="Nolan M."/>
            <person name="Ohm R."/>
            <person name="Pangilinan J."/>
            <person name="Park H.-J."/>
            <person name="Ramirez L."/>
            <person name="Alfaro M."/>
            <person name="Sun H."/>
            <person name="Tritt A."/>
            <person name="Yoshinaga Y."/>
            <person name="Zwiers L.-H."/>
            <person name="Turgeon B."/>
            <person name="Goodwin S."/>
            <person name="Spatafora J."/>
            <person name="Crous P."/>
            <person name="Grigoriev I."/>
        </authorList>
    </citation>
    <scope>NUCLEOTIDE SEQUENCE</scope>
    <source>
        <strain evidence="3">CBS 113979</strain>
    </source>
</reference>
<accession>A0A6G1GKM5</accession>
<keyword evidence="4" id="KW-1185">Reference proteome</keyword>
<feature type="compositionally biased region" description="Basic and acidic residues" evidence="2">
    <location>
        <begin position="205"/>
        <end position="214"/>
    </location>
</feature>
<protein>
    <submittedName>
        <fullName evidence="3">Uncharacterized protein</fullName>
    </submittedName>
</protein>
<feature type="coiled-coil region" evidence="1">
    <location>
        <begin position="27"/>
        <end position="113"/>
    </location>
</feature>
<proteinExistence type="predicted"/>
<sequence length="226" mass="25371">MSHNHPDEPHPRHPGRLASFFNCLRTISRDRQHIQTLRGRIEHLEAKKRSLEHRLRSVRRERNTARTESETLRWRRNTLETENAELRETVNQLRDAEALLREEMRRMEEVAGRNGIQGNEEGRESVMVRTDVGSAIDRGDGSTWPPRESDKTISGVPEENDEASAGDGVESHLLGEDCCAAQVGASMESSGEDWSCAAQDGGSLDTRDGSRRAGENWSCAADDGRK</sequence>
<dbReference type="Gene3D" id="6.10.250.3150">
    <property type="match status" value="1"/>
</dbReference>
<dbReference type="EMBL" id="ML977203">
    <property type="protein sequence ID" value="KAF1981268.1"/>
    <property type="molecule type" value="Genomic_DNA"/>
</dbReference>
<evidence type="ECO:0000256" key="1">
    <source>
        <dbReference type="SAM" id="Coils"/>
    </source>
</evidence>
<dbReference type="AlphaFoldDB" id="A0A6G1GKM5"/>